<protein>
    <submittedName>
        <fullName evidence="1">Uncharacterized protein</fullName>
    </submittedName>
</protein>
<sequence>MSTLMGFFNIFSKRAPRMEVLSPVQYTVTIQYPSVLEFPMAVSRMKVEDDARTFFQFDRGEVTINGDAASDYLAADLAAQCGQVLYPLQVCVGADGSITQVFNHAAILERWEAQAPRLLEYFTGDEACAYIHATGKVILEEAAVLRIIRQDLFLSCWCNLAMGGSRSAYPLIPFKEPVPCEHDIKCSVNKLTKMIDSIHAEWNFEQDGRLRRIQLTAVCNPIKDTVV</sequence>
<dbReference type="RefSeq" id="WP_143150845.1">
    <property type="nucleotide sequence ID" value="NZ_CP139972.1"/>
</dbReference>
<proteinExistence type="predicted"/>
<dbReference type="Proteomes" id="UP001326715">
    <property type="component" value="Chromosome"/>
</dbReference>
<reference evidence="1 2" key="1">
    <citation type="submission" date="2023-11" db="EMBL/GenBank/DDBJ databases">
        <title>MicrobeMod: A computational toolkit for identifying prokaryotic methylation and restriction-modification with nanopore sequencing.</title>
        <authorList>
            <person name="Crits-Christoph A."/>
            <person name="Kang S.C."/>
            <person name="Lee H."/>
            <person name="Ostrov N."/>
        </authorList>
    </citation>
    <scope>NUCLEOTIDE SEQUENCE [LARGE SCALE GENOMIC DNA]</scope>
    <source>
        <strain evidence="1 2">ATCC 23090</strain>
    </source>
</reference>
<evidence type="ECO:0000313" key="1">
    <source>
        <dbReference type="EMBL" id="WQG90711.1"/>
    </source>
</evidence>
<evidence type="ECO:0000313" key="2">
    <source>
        <dbReference type="Proteomes" id="UP001326715"/>
    </source>
</evidence>
<dbReference type="EMBL" id="CP140154">
    <property type="protein sequence ID" value="WQG90711.1"/>
    <property type="molecule type" value="Genomic_DNA"/>
</dbReference>
<name>A0ABZ0XJ78_9BACT</name>
<gene>
    <name evidence="1" type="ORF">SR876_04325</name>
</gene>
<keyword evidence="2" id="KW-1185">Reference proteome</keyword>
<accession>A0ABZ0XJ78</accession>
<organism evidence="1 2">
    <name type="scientific">Chitinophaga sancti</name>
    <dbReference type="NCBI Taxonomy" id="1004"/>
    <lineage>
        <taxon>Bacteria</taxon>
        <taxon>Pseudomonadati</taxon>
        <taxon>Bacteroidota</taxon>
        <taxon>Chitinophagia</taxon>
        <taxon>Chitinophagales</taxon>
        <taxon>Chitinophagaceae</taxon>
        <taxon>Chitinophaga</taxon>
    </lineage>
</organism>